<evidence type="ECO:0000259" key="3">
    <source>
        <dbReference type="PROSITE" id="PS50977"/>
    </source>
</evidence>
<dbReference type="Gene3D" id="1.10.357.10">
    <property type="entry name" value="Tetracycline Repressor, domain 2"/>
    <property type="match status" value="1"/>
</dbReference>
<comment type="caution">
    <text evidence="4">The sequence shown here is derived from an EMBL/GenBank/DDBJ whole genome shotgun (WGS) entry which is preliminary data.</text>
</comment>
<feature type="domain" description="HTH tetR-type" evidence="3">
    <location>
        <begin position="21"/>
        <end position="81"/>
    </location>
</feature>
<sequence>MRKFFYGCVMTSAGLRETKKAATRQALAVAMLRLSARDGFDTVSVEAVAAEVGVSARTFHNYFAGKEEALRFYLAEVIGAIFSALEERPSDESFWDSTAAAFIEVVCDRADDPRELVHLMTLMDTEPSIAMKKNGDDVDGDAVVARFEELCRKRSIDSAGLGYTRLVLGCAAVGVRVALESHVDVTPSRAELRVTLQNTFDQIRSGLGTPIPTV</sequence>
<reference evidence="5" key="1">
    <citation type="journal article" date="2019" name="Int. J. Syst. Evol. Microbiol.">
        <title>The Global Catalogue of Microorganisms (GCM) 10K type strain sequencing project: providing services to taxonomists for standard genome sequencing and annotation.</title>
        <authorList>
            <consortium name="The Broad Institute Genomics Platform"/>
            <consortium name="The Broad Institute Genome Sequencing Center for Infectious Disease"/>
            <person name="Wu L."/>
            <person name="Ma J."/>
        </authorList>
    </citation>
    <scope>NUCLEOTIDE SEQUENCE [LARGE SCALE GENOMIC DNA]</scope>
    <source>
        <strain evidence="5">CCM 7855</strain>
    </source>
</reference>
<dbReference type="EMBL" id="BMCS01000001">
    <property type="protein sequence ID" value="GGF19332.1"/>
    <property type="molecule type" value="Genomic_DNA"/>
</dbReference>
<dbReference type="InterPro" id="IPR009057">
    <property type="entry name" value="Homeodomain-like_sf"/>
</dbReference>
<keyword evidence="1 2" id="KW-0238">DNA-binding</keyword>
<dbReference type="PROSITE" id="PS01081">
    <property type="entry name" value="HTH_TETR_1"/>
    <property type="match status" value="1"/>
</dbReference>
<dbReference type="Pfam" id="PF00440">
    <property type="entry name" value="TetR_N"/>
    <property type="match status" value="1"/>
</dbReference>
<dbReference type="InterPro" id="IPR050624">
    <property type="entry name" value="HTH-type_Tx_Regulator"/>
</dbReference>
<evidence type="ECO:0000256" key="1">
    <source>
        <dbReference type="ARBA" id="ARBA00023125"/>
    </source>
</evidence>
<evidence type="ECO:0000256" key="2">
    <source>
        <dbReference type="PROSITE-ProRule" id="PRU00335"/>
    </source>
</evidence>
<dbReference type="SUPFAM" id="SSF46689">
    <property type="entry name" value="Homeodomain-like"/>
    <property type="match status" value="1"/>
</dbReference>
<keyword evidence="5" id="KW-1185">Reference proteome</keyword>
<protein>
    <recommendedName>
        <fullName evidence="3">HTH tetR-type domain-containing protein</fullName>
    </recommendedName>
</protein>
<proteinExistence type="predicted"/>
<dbReference type="InterPro" id="IPR001647">
    <property type="entry name" value="HTH_TetR"/>
</dbReference>
<accession>A0ABQ1UHR4</accession>
<evidence type="ECO:0000313" key="4">
    <source>
        <dbReference type="EMBL" id="GGF19332.1"/>
    </source>
</evidence>
<dbReference type="PANTHER" id="PTHR43479:SF11">
    <property type="entry name" value="ACREF_ENVCD OPERON REPRESSOR-RELATED"/>
    <property type="match status" value="1"/>
</dbReference>
<name>A0ABQ1UHR4_9NOCA</name>
<dbReference type="Proteomes" id="UP000632454">
    <property type="component" value="Unassembled WGS sequence"/>
</dbReference>
<dbReference type="InterPro" id="IPR023772">
    <property type="entry name" value="DNA-bd_HTH_TetR-type_CS"/>
</dbReference>
<dbReference type="PANTHER" id="PTHR43479">
    <property type="entry name" value="ACREF/ENVCD OPERON REPRESSOR-RELATED"/>
    <property type="match status" value="1"/>
</dbReference>
<dbReference type="PROSITE" id="PS50977">
    <property type="entry name" value="HTH_TETR_2"/>
    <property type="match status" value="1"/>
</dbReference>
<feature type="DNA-binding region" description="H-T-H motif" evidence="2">
    <location>
        <begin position="44"/>
        <end position="63"/>
    </location>
</feature>
<evidence type="ECO:0000313" key="5">
    <source>
        <dbReference type="Proteomes" id="UP000632454"/>
    </source>
</evidence>
<gene>
    <name evidence="4" type="ORF">GCM10007298_14200</name>
</gene>
<organism evidence="4 5">
    <name type="scientific">Williamsia phyllosphaerae</name>
    <dbReference type="NCBI Taxonomy" id="885042"/>
    <lineage>
        <taxon>Bacteria</taxon>
        <taxon>Bacillati</taxon>
        <taxon>Actinomycetota</taxon>
        <taxon>Actinomycetes</taxon>
        <taxon>Mycobacteriales</taxon>
        <taxon>Nocardiaceae</taxon>
        <taxon>Williamsia</taxon>
    </lineage>
</organism>